<feature type="non-terminal residue" evidence="2">
    <location>
        <position position="441"/>
    </location>
</feature>
<gene>
    <name evidence="2" type="ORF">SAMN04488051_1281</name>
</gene>
<organism evidence="2 3">
    <name type="scientific">Alkalimonas amylolytica</name>
    <dbReference type="NCBI Taxonomy" id="152573"/>
    <lineage>
        <taxon>Bacteria</taxon>
        <taxon>Pseudomonadati</taxon>
        <taxon>Pseudomonadota</taxon>
        <taxon>Gammaproteobacteria</taxon>
        <taxon>Alkalimonas</taxon>
    </lineage>
</organism>
<dbReference type="InterPro" id="IPR023213">
    <property type="entry name" value="CAT-like_dom_sf"/>
</dbReference>
<dbReference type="RefSeq" id="WP_245785793.1">
    <property type="nucleotide sequence ID" value="NZ_FNRM01000028.1"/>
</dbReference>
<sequence length="441" mass="49019">DAFNRLVMAVEFVIRRHDVLRTMILWRERAQPVQVVVRHAELPVRFLRQDEVGCSKEAVQSYIKNAAFYIDLELAPLIQLEVIKDNHSERSYVVIKTHHIISDHISLEVLMDDMSAYSQGYAERLPKAPLYREFIARTLHHLGGLDVAGFFKEQLAVIEGPTLPFGLFDVMGDGSRVNDLNIPLSASVSAKIRELMRLHTTSPATFFHAVWALVLSACTGQQHVAFGTVFTGRMSGGQGVERAMGMLINTLPLVVSVNERPAKGFLQSVSQSLKDLMPYEQVSLSEAQSYSSIAGSLPLFNSVINYRHSIASEEEPVEVEVSPSGAGISMVEVIERTNYPLTISVNDFGESHPFSLSLQVDEALDGQTIADYAVTAISSLLSALERGDDTAVNLLNILPEQERYRQIFEMNTTALDYPQDKCIHELFEQQAEDNPDAIAVV</sequence>
<dbReference type="Proteomes" id="UP000198773">
    <property type="component" value="Unassembled WGS sequence"/>
</dbReference>
<evidence type="ECO:0000313" key="2">
    <source>
        <dbReference type="EMBL" id="SEB05455.1"/>
    </source>
</evidence>
<dbReference type="AlphaFoldDB" id="A0A1H4G782"/>
<protein>
    <submittedName>
        <fullName evidence="2">Condensation domain-containing protein</fullName>
    </submittedName>
</protein>
<dbReference type="SUPFAM" id="SSF52777">
    <property type="entry name" value="CoA-dependent acyltransferases"/>
    <property type="match status" value="2"/>
</dbReference>
<dbReference type="GO" id="GO:0043041">
    <property type="term" value="P:amino acid activation for nonribosomal peptide biosynthetic process"/>
    <property type="evidence" value="ECO:0007669"/>
    <property type="project" value="TreeGrafter"/>
</dbReference>
<dbReference type="STRING" id="152573.SAMN04488051_1281"/>
<dbReference type="GO" id="GO:0031177">
    <property type="term" value="F:phosphopantetheine binding"/>
    <property type="evidence" value="ECO:0007669"/>
    <property type="project" value="TreeGrafter"/>
</dbReference>
<evidence type="ECO:0000259" key="1">
    <source>
        <dbReference type="Pfam" id="PF00668"/>
    </source>
</evidence>
<dbReference type="Pfam" id="PF00668">
    <property type="entry name" value="Condensation"/>
    <property type="match status" value="1"/>
</dbReference>
<dbReference type="GO" id="GO:0044550">
    <property type="term" value="P:secondary metabolite biosynthetic process"/>
    <property type="evidence" value="ECO:0007669"/>
    <property type="project" value="TreeGrafter"/>
</dbReference>
<name>A0A1H4G782_ALKAM</name>
<dbReference type="PANTHER" id="PTHR45527:SF1">
    <property type="entry name" value="FATTY ACID SYNTHASE"/>
    <property type="match status" value="1"/>
</dbReference>
<feature type="non-terminal residue" evidence="2">
    <location>
        <position position="1"/>
    </location>
</feature>
<dbReference type="Gene3D" id="3.30.559.10">
    <property type="entry name" value="Chloramphenicol acetyltransferase-like domain"/>
    <property type="match status" value="1"/>
</dbReference>
<proteinExistence type="predicted"/>
<dbReference type="GO" id="GO:0003824">
    <property type="term" value="F:catalytic activity"/>
    <property type="evidence" value="ECO:0007669"/>
    <property type="project" value="InterPro"/>
</dbReference>
<dbReference type="GO" id="GO:0005737">
    <property type="term" value="C:cytoplasm"/>
    <property type="evidence" value="ECO:0007669"/>
    <property type="project" value="TreeGrafter"/>
</dbReference>
<reference evidence="2 3" key="1">
    <citation type="submission" date="2016-10" db="EMBL/GenBank/DDBJ databases">
        <authorList>
            <person name="de Groot N.N."/>
        </authorList>
    </citation>
    <scope>NUCLEOTIDE SEQUENCE [LARGE SCALE GENOMIC DNA]</scope>
    <source>
        <strain evidence="2 3">CGMCC 1.3430</strain>
    </source>
</reference>
<dbReference type="PANTHER" id="PTHR45527">
    <property type="entry name" value="NONRIBOSOMAL PEPTIDE SYNTHETASE"/>
    <property type="match status" value="1"/>
</dbReference>
<keyword evidence="3" id="KW-1185">Reference proteome</keyword>
<dbReference type="Gene3D" id="3.30.559.30">
    <property type="entry name" value="Nonribosomal peptide synthetase, condensation domain"/>
    <property type="match status" value="1"/>
</dbReference>
<evidence type="ECO:0000313" key="3">
    <source>
        <dbReference type="Proteomes" id="UP000198773"/>
    </source>
</evidence>
<accession>A0A1H4G782</accession>
<dbReference type="InterPro" id="IPR001242">
    <property type="entry name" value="Condensation_dom"/>
</dbReference>
<dbReference type="EMBL" id="FNRM01000028">
    <property type="protein sequence ID" value="SEB05455.1"/>
    <property type="molecule type" value="Genomic_DNA"/>
</dbReference>
<feature type="domain" description="Condensation" evidence="1">
    <location>
        <begin position="4"/>
        <end position="388"/>
    </location>
</feature>